<dbReference type="RefSeq" id="YP_008409871.1">
    <property type="nucleotide sequence ID" value="NC_022063.1"/>
</dbReference>
<dbReference type="EMBL" id="KF416341">
    <property type="protein sequence ID" value="AGT13959.1"/>
    <property type="molecule type" value="Genomic_DNA"/>
</dbReference>
<dbReference type="GeneID" id="16546794"/>
<accession>S5Y1B1</accession>
<gene>
    <name evidence="1" type="primary">45</name>
    <name evidence="1" type="ORF">PHELEMICH_45</name>
</gene>
<dbReference type="Pfam" id="PF19474">
    <property type="entry name" value="DUF6011"/>
    <property type="match status" value="1"/>
</dbReference>
<proteinExistence type="predicted"/>
<organism evidence="1 2">
    <name type="scientific">Mycobacterium phage Phelemich</name>
    <dbReference type="NCBI Taxonomy" id="1383055"/>
    <lineage>
        <taxon>Viruses</taxon>
        <taxon>Duplodnaviria</taxon>
        <taxon>Heunggongvirae</taxon>
        <taxon>Uroviricota</taxon>
        <taxon>Caudoviricetes</taxon>
        <taxon>Bclasvirinae</taxon>
        <taxon>Acadianvirus</taxon>
        <taxon>Acadianvirus reprobate</taxon>
    </lineage>
</organism>
<name>S5Y1B1_9CAUD</name>
<dbReference type="InterPro" id="IPR046053">
    <property type="entry name" value="DUF6011"/>
</dbReference>
<dbReference type="Proteomes" id="UP000015572">
    <property type="component" value="Segment"/>
</dbReference>
<evidence type="ECO:0000313" key="1">
    <source>
        <dbReference type="EMBL" id="AGT13959.1"/>
    </source>
</evidence>
<evidence type="ECO:0000313" key="2">
    <source>
        <dbReference type="Proteomes" id="UP000015572"/>
    </source>
</evidence>
<protein>
    <submittedName>
        <fullName evidence="1">Uncharacterized protein</fullName>
    </submittedName>
</protein>
<sequence length="209" mass="22168">MGTPTFANTRPAATVDFAPAGASFAPAMTEGQRGYLRDLMLKKAQIKGMDMGAAEDTLDTWFATLTKADASVQIDKAQAWLKENAPSVAAAAPVVGHDVYATIVPAGRYAIETTDGAINSLAFYKVDRPTEGKWAGRVFVKLEVGGDEQRLSQKQGLGIIAKIAAAGAAQASARYGREIGRCGVCSTRLTNDESRAYGIGPDCRKKHGW</sequence>
<dbReference type="KEGG" id="vg:16546794"/>
<reference evidence="1 2" key="1">
    <citation type="submission" date="2013-07" db="EMBL/GenBank/DDBJ databases">
        <authorList>
            <person name="Dludla P."/>
            <person name="Dlamini T."/>
            <person name="Khumalo Z."/>
            <person name="Masondo G."/>
            <person name="Mazeka N."/>
            <person name="Ngcobo S."/>
            <person name="Nkondlo N."/>
            <person name="Mbhele L."/>
            <person name="Mbisi Z."/>
            <person name="Mkhwanazi S."/>
            <person name="Mvubu N."/>
            <person name="Naicker R."/>
            <person name="Ncube M."/>
            <person name="Wilson T."/>
            <person name="Mayer O."/>
            <person name="Jain P."/>
            <person name="Larsen M.H."/>
            <person name="Jacobs W.R."/>
            <person name="Rubin E.J."/>
            <person name="Russell D.A."/>
            <person name="Bowman C.A."/>
            <person name="Hendrix R.W."/>
            <person name="Jacobs-Sera D."/>
            <person name="Hatfull G.F."/>
        </authorList>
    </citation>
    <scope>NUCLEOTIDE SEQUENCE [LARGE SCALE GENOMIC DNA]</scope>
</reference>